<evidence type="ECO:0000313" key="1">
    <source>
        <dbReference type="EMBL" id="SLN37184.1"/>
    </source>
</evidence>
<name>A0A1X6Z1I5_9RHOB</name>
<protein>
    <submittedName>
        <fullName evidence="1">Uncharacterized protein</fullName>
    </submittedName>
</protein>
<sequence>MEWLDRCLKSWHDNGFDPYTVNAVSESVDKFPRIEKFGRLQVQRDGSERFKKKYVPIADMMQVAAERFSGPVAIVNADILLELSEEARERISTLKPGNCIVVKRFDVQDITLENAEKYRSGYDFFVFHSEDLARMPDNGMYFGLPWWDHFIPVSVINQGVKRLPSDGIDIYHLLHTNRWKRRIWRDLGSRFLHDVLQAEGTDTRSYSNGLSSSSKRLKSKFKTWAASSWPLRGKLSKDYFLDLSDYNIDFIDG</sequence>
<keyword evidence="2" id="KW-1185">Reference proteome</keyword>
<reference evidence="1 2" key="1">
    <citation type="submission" date="2017-03" db="EMBL/GenBank/DDBJ databases">
        <authorList>
            <person name="Afonso C.L."/>
            <person name="Miller P.J."/>
            <person name="Scott M.A."/>
            <person name="Spackman E."/>
            <person name="Goraichik I."/>
            <person name="Dimitrov K.M."/>
            <person name="Suarez D.L."/>
            <person name="Swayne D.E."/>
        </authorList>
    </citation>
    <scope>NUCLEOTIDE SEQUENCE [LARGE SCALE GENOMIC DNA]</scope>
    <source>
        <strain evidence="1 2">CECT 7450</strain>
    </source>
</reference>
<dbReference type="Proteomes" id="UP000193061">
    <property type="component" value="Unassembled WGS sequence"/>
</dbReference>
<organism evidence="1 2">
    <name type="scientific">Roseovarius albus</name>
    <dbReference type="NCBI Taxonomy" id="1247867"/>
    <lineage>
        <taxon>Bacteria</taxon>
        <taxon>Pseudomonadati</taxon>
        <taxon>Pseudomonadota</taxon>
        <taxon>Alphaproteobacteria</taxon>
        <taxon>Rhodobacterales</taxon>
        <taxon>Roseobacteraceae</taxon>
        <taxon>Roseovarius</taxon>
    </lineage>
</organism>
<gene>
    <name evidence="1" type="ORF">ROA7450_01781</name>
</gene>
<evidence type="ECO:0000313" key="2">
    <source>
        <dbReference type="Proteomes" id="UP000193061"/>
    </source>
</evidence>
<proteinExistence type="predicted"/>
<dbReference type="EMBL" id="FWFX01000004">
    <property type="protein sequence ID" value="SLN37184.1"/>
    <property type="molecule type" value="Genomic_DNA"/>
</dbReference>
<accession>A0A1X6Z1I5</accession>
<dbReference type="AlphaFoldDB" id="A0A1X6Z1I5"/>